<evidence type="ECO:0000313" key="1">
    <source>
        <dbReference type="EMBL" id="QHT59886.1"/>
    </source>
</evidence>
<protein>
    <submittedName>
        <fullName evidence="1">Uncharacterized protein</fullName>
    </submittedName>
</protein>
<evidence type="ECO:0000313" key="2">
    <source>
        <dbReference type="Proteomes" id="UP000476064"/>
    </source>
</evidence>
<dbReference type="Proteomes" id="UP000476064">
    <property type="component" value="Chromosome"/>
</dbReference>
<gene>
    <name evidence="1" type="ORF">GXP70_07930</name>
</gene>
<dbReference type="AlphaFoldDB" id="A0A6C0FRV2"/>
<keyword evidence="2" id="KW-1185">Reference proteome</keyword>
<organism evidence="1 2">
    <name type="scientific">Paenibacillus lycopersici</name>
    <dbReference type="NCBI Taxonomy" id="2704462"/>
    <lineage>
        <taxon>Bacteria</taxon>
        <taxon>Bacillati</taxon>
        <taxon>Bacillota</taxon>
        <taxon>Bacilli</taxon>
        <taxon>Bacillales</taxon>
        <taxon>Paenibacillaceae</taxon>
        <taxon>Paenibacillus</taxon>
    </lineage>
</organism>
<name>A0A6C0FRV2_9BACL</name>
<reference evidence="1 2" key="1">
    <citation type="submission" date="2020-01" db="EMBL/GenBank/DDBJ databases">
        <title>Paenibacillus sp. nov., isolated from tomato rhizosphere.</title>
        <authorList>
            <person name="Weon H.-Y."/>
            <person name="Lee S.A."/>
        </authorList>
    </citation>
    <scope>NUCLEOTIDE SEQUENCE [LARGE SCALE GENOMIC DNA]</scope>
    <source>
        <strain evidence="1 2">12200R-189</strain>
    </source>
</reference>
<dbReference type="EMBL" id="CP048209">
    <property type="protein sequence ID" value="QHT59886.1"/>
    <property type="molecule type" value="Genomic_DNA"/>
</dbReference>
<sequence length="70" mass="8041">MKSMDMDFEVTIEVDPRGRIYISGSYKQFPSVDNELTFSIESDQSYLVKTIEDLKLINLKYGGMKGIKNL</sequence>
<dbReference type="KEGG" id="plyc:GXP70_07930"/>
<accession>A0A6C0FRV2</accession>
<proteinExistence type="predicted"/>
<dbReference type="RefSeq" id="WP_162355952.1">
    <property type="nucleotide sequence ID" value="NZ_CP048209.1"/>
</dbReference>